<reference evidence="1 2" key="1">
    <citation type="journal article" date="2022" name="Hortic Res">
        <title>A haplotype resolved chromosomal level avocado genome allows analysis of novel avocado genes.</title>
        <authorList>
            <person name="Nath O."/>
            <person name="Fletcher S.J."/>
            <person name="Hayward A."/>
            <person name="Shaw L.M."/>
            <person name="Masouleh A.K."/>
            <person name="Furtado A."/>
            <person name="Henry R.J."/>
            <person name="Mitter N."/>
        </authorList>
    </citation>
    <scope>NUCLEOTIDE SEQUENCE [LARGE SCALE GENOMIC DNA]</scope>
    <source>
        <strain evidence="2">cv. Hass</strain>
    </source>
</reference>
<evidence type="ECO:0000313" key="2">
    <source>
        <dbReference type="Proteomes" id="UP001234297"/>
    </source>
</evidence>
<dbReference type="EMBL" id="CM056810">
    <property type="protein sequence ID" value="KAJ8646669.1"/>
    <property type="molecule type" value="Genomic_DNA"/>
</dbReference>
<proteinExistence type="predicted"/>
<dbReference type="Proteomes" id="UP001234297">
    <property type="component" value="Chromosome 2"/>
</dbReference>
<name>A0ACC2MM18_PERAE</name>
<protein>
    <submittedName>
        <fullName evidence="1">Uncharacterized protein</fullName>
    </submittedName>
</protein>
<comment type="caution">
    <text evidence="1">The sequence shown here is derived from an EMBL/GenBank/DDBJ whole genome shotgun (WGS) entry which is preliminary data.</text>
</comment>
<sequence length="122" mass="13644">MGRRKESRCNRSFSRRRCHSRLVRMLAQCLALVTACIPCVTFGEIAEIVKEGEESSCACAITYGVIAFFIGTPCLLSCCYRTKLRSKSTENSKQEASTLTKGGMRRRSSSVKLPWRLPCIKA</sequence>
<keyword evidence="2" id="KW-1185">Reference proteome</keyword>
<evidence type="ECO:0000313" key="1">
    <source>
        <dbReference type="EMBL" id="KAJ8646669.1"/>
    </source>
</evidence>
<organism evidence="1 2">
    <name type="scientific">Persea americana</name>
    <name type="common">Avocado</name>
    <dbReference type="NCBI Taxonomy" id="3435"/>
    <lineage>
        <taxon>Eukaryota</taxon>
        <taxon>Viridiplantae</taxon>
        <taxon>Streptophyta</taxon>
        <taxon>Embryophyta</taxon>
        <taxon>Tracheophyta</taxon>
        <taxon>Spermatophyta</taxon>
        <taxon>Magnoliopsida</taxon>
        <taxon>Magnoliidae</taxon>
        <taxon>Laurales</taxon>
        <taxon>Lauraceae</taxon>
        <taxon>Persea</taxon>
    </lineage>
</organism>
<accession>A0ACC2MM18</accession>
<gene>
    <name evidence="1" type="ORF">MRB53_008417</name>
</gene>